<proteinExistence type="predicted"/>
<evidence type="ECO:0000313" key="2">
    <source>
        <dbReference type="EMBL" id="OGL97549.1"/>
    </source>
</evidence>
<comment type="caution">
    <text evidence="2">The sequence shown here is derived from an EMBL/GenBank/DDBJ whole genome shotgun (WGS) entry which is preliminary data.</text>
</comment>
<dbReference type="Proteomes" id="UP000177331">
    <property type="component" value="Unassembled WGS sequence"/>
</dbReference>
<sequence length="112" mass="12284">MSYFVIARSTKTARGLARSNVRIDDALFGVAAVAGLLAAMLAVIAGITWIDTMFVCRSRAAVKETAKAILAFEDEVVCEKLGMNNPKWTSSKHGKRFYCQKNGVYVGVERNH</sequence>
<organism evidence="2 3">
    <name type="scientific">Candidatus Uhrbacteria bacterium RIFOXYB2_FULL_45_11</name>
    <dbReference type="NCBI Taxonomy" id="1802421"/>
    <lineage>
        <taxon>Bacteria</taxon>
        <taxon>Candidatus Uhriibacteriota</taxon>
    </lineage>
</organism>
<keyword evidence="1" id="KW-1133">Transmembrane helix</keyword>
<feature type="transmembrane region" description="Helical" evidence="1">
    <location>
        <begin position="26"/>
        <end position="50"/>
    </location>
</feature>
<accession>A0A1F7W466</accession>
<gene>
    <name evidence="2" type="ORF">A2318_02970</name>
</gene>
<dbReference type="EMBL" id="MGFD01000043">
    <property type="protein sequence ID" value="OGL97549.1"/>
    <property type="molecule type" value="Genomic_DNA"/>
</dbReference>
<dbReference type="AlphaFoldDB" id="A0A1F7W466"/>
<reference evidence="2 3" key="1">
    <citation type="journal article" date="2016" name="Nat. Commun.">
        <title>Thousands of microbial genomes shed light on interconnected biogeochemical processes in an aquifer system.</title>
        <authorList>
            <person name="Anantharaman K."/>
            <person name="Brown C.T."/>
            <person name="Hug L.A."/>
            <person name="Sharon I."/>
            <person name="Castelle C.J."/>
            <person name="Probst A.J."/>
            <person name="Thomas B.C."/>
            <person name="Singh A."/>
            <person name="Wilkins M.J."/>
            <person name="Karaoz U."/>
            <person name="Brodie E.L."/>
            <person name="Williams K.H."/>
            <person name="Hubbard S.S."/>
            <person name="Banfield J.F."/>
        </authorList>
    </citation>
    <scope>NUCLEOTIDE SEQUENCE [LARGE SCALE GENOMIC DNA]</scope>
</reference>
<protein>
    <submittedName>
        <fullName evidence="2">Uncharacterized protein</fullName>
    </submittedName>
</protein>
<evidence type="ECO:0000256" key="1">
    <source>
        <dbReference type="SAM" id="Phobius"/>
    </source>
</evidence>
<keyword evidence="1" id="KW-0472">Membrane</keyword>
<keyword evidence="1" id="KW-0812">Transmembrane</keyword>
<name>A0A1F7W466_9BACT</name>
<evidence type="ECO:0000313" key="3">
    <source>
        <dbReference type="Proteomes" id="UP000177331"/>
    </source>
</evidence>